<dbReference type="EMBL" id="SAEB01000001">
    <property type="protein sequence ID" value="RVD89051.1"/>
    <property type="molecule type" value="Genomic_DNA"/>
</dbReference>
<name>A0A437ADA3_ARTFL</name>
<protein>
    <submittedName>
        <fullName evidence="1">Uncharacterized protein</fullName>
    </submittedName>
</protein>
<dbReference type="VEuPathDB" id="FungiDB:DFL_000074"/>
<evidence type="ECO:0000313" key="1">
    <source>
        <dbReference type="EMBL" id="RVD89051.1"/>
    </source>
</evidence>
<dbReference type="STRING" id="97331.A0A437ADA3"/>
<comment type="caution">
    <text evidence="1">The sequence shown here is derived from an EMBL/GenBank/DDBJ whole genome shotgun (WGS) entry which is preliminary data.</text>
</comment>
<keyword evidence="2" id="KW-1185">Reference proteome</keyword>
<dbReference type="Proteomes" id="UP000283090">
    <property type="component" value="Unassembled WGS sequence"/>
</dbReference>
<dbReference type="RefSeq" id="XP_067494595.1">
    <property type="nucleotide sequence ID" value="XM_067636976.1"/>
</dbReference>
<gene>
    <name evidence="1" type="ORF">DFL_000074</name>
</gene>
<reference evidence="1 2" key="1">
    <citation type="submission" date="2019-01" db="EMBL/GenBank/DDBJ databases">
        <title>Intercellular communication is required for trap formation in the nematode-trapping fungus Duddingtonia flagrans.</title>
        <authorList>
            <person name="Youssar L."/>
            <person name="Wernet V."/>
            <person name="Hensel N."/>
            <person name="Hildebrandt H.-G."/>
            <person name="Fischer R."/>
        </authorList>
    </citation>
    <scope>NUCLEOTIDE SEQUENCE [LARGE SCALE GENOMIC DNA]</scope>
    <source>
        <strain evidence="1 2">CBS H-5679</strain>
    </source>
</reference>
<sequence length="343" mass="38464">MKTNTIRRIPLAVWACATICSLAAFISIFCVLSRPEGGLNLFRSITKISKAHDQSQQGITATGEEEEDRPLILYAYHETDNARQNALFFINHALHSSADFIFILNGETNLSSSIPSHHPNIKVIQRNNTCFDLGAHAEILNNNGGELVKKYKKFILLNASIRGPFLPTWSGECWSDVLLAKVTDTNKLVGISYNCLPTRHIQSMLLATDRTGLATFLPVISHCFQTLPSAVTGELSITSSIHKAGYSVFALMTAFSSYKGYEKECEHGDLLYDGLYYGITMHMYESMFVKANRDNAPEVLERMTEWTEGWGYESWGVCGRGRGRGGGYEDRFIVRIYKVFWNS</sequence>
<evidence type="ECO:0000313" key="2">
    <source>
        <dbReference type="Proteomes" id="UP000283090"/>
    </source>
</evidence>
<accession>A0A437ADA3</accession>
<proteinExistence type="predicted"/>
<dbReference type="OrthoDB" id="526941at2759"/>
<organism evidence="1 2">
    <name type="scientific">Arthrobotrys flagrans</name>
    <name type="common">Nematode-trapping fungus</name>
    <name type="synonym">Trichothecium flagrans</name>
    <dbReference type="NCBI Taxonomy" id="97331"/>
    <lineage>
        <taxon>Eukaryota</taxon>
        <taxon>Fungi</taxon>
        <taxon>Dikarya</taxon>
        <taxon>Ascomycota</taxon>
        <taxon>Pezizomycotina</taxon>
        <taxon>Orbiliomycetes</taxon>
        <taxon>Orbiliales</taxon>
        <taxon>Orbiliaceae</taxon>
        <taxon>Arthrobotrys</taxon>
    </lineage>
</organism>
<dbReference type="GeneID" id="93582385"/>
<dbReference type="AlphaFoldDB" id="A0A437ADA3"/>